<feature type="compositionally biased region" description="Basic residues" evidence="1">
    <location>
        <begin position="208"/>
        <end position="219"/>
    </location>
</feature>
<feature type="region of interest" description="Disordered" evidence="1">
    <location>
        <begin position="113"/>
        <end position="155"/>
    </location>
</feature>
<proteinExistence type="predicted"/>
<dbReference type="VEuPathDB" id="VectorBase:GPPI002186"/>
<sequence length="219" mass="25787">MLQRRHHLPCKLNEDNPLVNRLSTMAQQLLNKVALIGHDLHNKIFKVYITCCTRMLKAKMCKAGPKQVYNYKDDNVENIEQDTMIIIIILDEGDPISNDDIEISTNEADLMRKREEESDRLEIMKHGERKSEKVEEKIETKTEPESKPRDGKKTELLLTKRSEQMNRLKLMKTINGKFKIERFGAFERAEHSYLTLKEPLNNPEQPKSRKLKRKRQMLD</sequence>
<dbReference type="Proteomes" id="UP000092460">
    <property type="component" value="Unassembled WGS sequence"/>
</dbReference>
<reference evidence="3" key="1">
    <citation type="submission" date="2015-01" db="EMBL/GenBank/DDBJ databases">
        <authorList>
            <person name="Aksoy S."/>
            <person name="Warren W."/>
            <person name="Wilson R.K."/>
        </authorList>
    </citation>
    <scope>NUCLEOTIDE SEQUENCE [LARGE SCALE GENOMIC DNA]</scope>
    <source>
        <strain evidence="3">IAEA</strain>
    </source>
</reference>
<dbReference type="EMBL" id="JXJN01000557">
    <property type="status" value="NOT_ANNOTATED_CDS"/>
    <property type="molecule type" value="Genomic_DNA"/>
</dbReference>
<evidence type="ECO:0000313" key="3">
    <source>
        <dbReference type="Proteomes" id="UP000092460"/>
    </source>
</evidence>
<dbReference type="EnsemblMetazoa" id="GPPI002186-RA">
    <property type="protein sequence ID" value="GPPI002186-PA"/>
    <property type="gene ID" value="GPPI002186"/>
</dbReference>
<evidence type="ECO:0000256" key="1">
    <source>
        <dbReference type="SAM" id="MobiDB-lite"/>
    </source>
</evidence>
<protein>
    <submittedName>
        <fullName evidence="2">Uncharacterized protein</fullName>
    </submittedName>
</protein>
<keyword evidence="3" id="KW-1185">Reference proteome</keyword>
<accession>A0A1B0AMS7</accession>
<organism evidence="2 3">
    <name type="scientific">Glossina palpalis gambiensis</name>
    <dbReference type="NCBI Taxonomy" id="67801"/>
    <lineage>
        <taxon>Eukaryota</taxon>
        <taxon>Metazoa</taxon>
        <taxon>Ecdysozoa</taxon>
        <taxon>Arthropoda</taxon>
        <taxon>Hexapoda</taxon>
        <taxon>Insecta</taxon>
        <taxon>Pterygota</taxon>
        <taxon>Neoptera</taxon>
        <taxon>Endopterygota</taxon>
        <taxon>Diptera</taxon>
        <taxon>Brachycera</taxon>
        <taxon>Muscomorpha</taxon>
        <taxon>Hippoboscoidea</taxon>
        <taxon>Glossinidae</taxon>
        <taxon>Glossina</taxon>
    </lineage>
</organism>
<name>A0A1B0AMS7_9MUSC</name>
<reference evidence="2" key="2">
    <citation type="submission" date="2020-05" db="UniProtKB">
        <authorList>
            <consortium name="EnsemblMetazoa"/>
        </authorList>
    </citation>
    <scope>IDENTIFICATION</scope>
    <source>
        <strain evidence="2">IAEA</strain>
    </source>
</reference>
<dbReference type="AlphaFoldDB" id="A0A1B0AMS7"/>
<evidence type="ECO:0000313" key="2">
    <source>
        <dbReference type="EnsemblMetazoa" id="GPPI002186-PA"/>
    </source>
</evidence>
<feature type="region of interest" description="Disordered" evidence="1">
    <location>
        <begin position="197"/>
        <end position="219"/>
    </location>
</feature>